<feature type="transmembrane region" description="Helical" evidence="1">
    <location>
        <begin position="6"/>
        <end position="28"/>
    </location>
</feature>
<feature type="transmembrane region" description="Helical" evidence="1">
    <location>
        <begin position="40"/>
        <end position="65"/>
    </location>
</feature>
<evidence type="ECO:0000313" key="3">
    <source>
        <dbReference type="Proteomes" id="UP000284178"/>
    </source>
</evidence>
<accession>A0A412G3Y5</accession>
<dbReference type="AlphaFoldDB" id="A0A412G3Y5"/>
<reference evidence="2 3" key="1">
    <citation type="submission" date="2018-08" db="EMBL/GenBank/DDBJ databases">
        <title>A genome reference for cultivated species of the human gut microbiota.</title>
        <authorList>
            <person name="Zou Y."/>
            <person name="Xue W."/>
            <person name="Luo G."/>
        </authorList>
    </citation>
    <scope>NUCLEOTIDE SEQUENCE [LARGE SCALE GENOMIC DNA]</scope>
    <source>
        <strain evidence="2 3">AF24-29</strain>
    </source>
</reference>
<sequence>MQNAIVWFRAGLGMQALLAGLAIVLALIYRRKDNRGRMLLLARLLSWGMATVMIVNVVMIAGLLLTMRQFGLSHSRLFVVNLVVIGLMGVLEMALLLGFGFCYRQLLRMAVSGDRSPVLVKKCCQGNRLLAGFCAVRLIEPLIQAAVIQFFPITEIDALAFSSINLNFEFPSLPLLDWGLLLIVALILEAFLKRHIPMSSERLSCEDEEEESRG</sequence>
<feature type="transmembrane region" description="Helical" evidence="1">
    <location>
        <begin position="129"/>
        <end position="153"/>
    </location>
</feature>
<comment type="caution">
    <text evidence="2">The sequence shown here is derived from an EMBL/GenBank/DDBJ whole genome shotgun (WGS) entry which is preliminary data.</text>
</comment>
<keyword evidence="1" id="KW-1133">Transmembrane helix</keyword>
<protein>
    <submittedName>
        <fullName evidence="2">Uncharacterized protein</fullName>
    </submittedName>
</protein>
<evidence type="ECO:0000256" key="1">
    <source>
        <dbReference type="SAM" id="Phobius"/>
    </source>
</evidence>
<feature type="transmembrane region" description="Helical" evidence="1">
    <location>
        <begin position="173"/>
        <end position="192"/>
    </location>
</feature>
<name>A0A412G3Y5_9FIRM</name>
<proteinExistence type="predicted"/>
<keyword evidence="1" id="KW-0472">Membrane</keyword>
<dbReference type="Proteomes" id="UP000284178">
    <property type="component" value="Unassembled WGS sequence"/>
</dbReference>
<keyword evidence="3" id="KW-1185">Reference proteome</keyword>
<dbReference type="GeneID" id="83014927"/>
<dbReference type="EMBL" id="QRUP01000005">
    <property type="protein sequence ID" value="RGR75299.1"/>
    <property type="molecule type" value="Genomic_DNA"/>
</dbReference>
<dbReference type="RefSeq" id="WP_117894455.1">
    <property type="nucleotide sequence ID" value="NZ_CABJCV010000005.1"/>
</dbReference>
<keyword evidence="1" id="KW-0812">Transmembrane</keyword>
<organism evidence="2 3">
    <name type="scientific">Holdemania filiformis</name>
    <dbReference type="NCBI Taxonomy" id="61171"/>
    <lineage>
        <taxon>Bacteria</taxon>
        <taxon>Bacillati</taxon>
        <taxon>Bacillota</taxon>
        <taxon>Erysipelotrichia</taxon>
        <taxon>Erysipelotrichales</taxon>
        <taxon>Erysipelotrichaceae</taxon>
        <taxon>Holdemania</taxon>
    </lineage>
</organism>
<evidence type="ECO:0000313" key="2">
    <source>
        <dbReference type="EMBL" id="RGR75299.1"/>
    </source>
</evidence>
<feature type="transmembrane region" description="Helical" evidence="1">
    <location>
        <begin position="77"/>
        <end position="103"/>
    </location>
</feature>
<gene>
    <name evidence="2" type="ORF">DWY25_05855</name>
</gene>